<feature type="compositionally biased region" description="Basic and acidic residues" evidence="1">
    <location>
        <begin position="130"/>
        <end position="149"/>
    </location>
</feature>
<evidence type="ECO:0000313" key="3">
    <source>
        <dbReference type="Proteomes" id="UP000237246"/>
    </source>
</evidence>
<gene>
    <name evidence="2" type="ORF">CIB84_016052</name>
</gene>
<sequence>MLPSVEQRAVGWPRGAARFHPRFSPSQEEELFPFNLDEFVTVDEVLEEGESPSAQTQRAQPRGKRKECSRCGSEPGSKRRKERSPPQRPDSQLAFLMLDEIGEEEEEEEEAAGARLGMLVVDEVLDEEEPTARGGKEPRAPLASERDGGASRGRTAKPEPLVTVDEIGEVEELPLNEPGELSAEEGPKRREEDEEEEEEEEEKGGAEEPCPVPDDPSALVTVDEIRDDNDDDEDFLADFNRLKEELNFVTVDEVGEEDEEEEEEGAVPGGNPKEGTDGEETAAVGPEGDVGEDTDAVAGPEEMQILRGQRPEEEGNAASSAK</sequence>
<evidence type="ECO:0008006" key="4">
    <source>
        <dbReference type="Google" id="ProtNLM"/>
    </source>
</evidence>
<dbReference type="EMBL" id="PPHD01087225">
    <property type="protein sequence ID" value="POI20201.1"/>
    <property type="molecule type" value="Genomic_DNA"/>
</dbReference>
<comment type="caution">
    <text evidence="2">The sequence shown here is derived from an EMBL/GenBank/DDBJ whole genome shotgun (WGS) entry which is preliminary data.</text>
</comment>
<evidence type="ECO:0000313" key="2">
    <source>
        <dbReference type="EMBL" id="POI20201.1"/>
    </source>
</evidence>
<feature type="compositionally biased region" description="Acidic residues" evidence="1">
    <location>
        <begin position="100"/>
        <end position="111"/>
    </location>
</feature>
<feature type="compositionally biased region" description="Acidic residues" evidence="1">
    <location>
        <begin position="253"/>
        <end position="265"/>
    </location>
</feature>
<proteinExistence type="predicted"/>
<feature type="non-terminal residue" evidence="2">
    <location>
        <position position="322"/>
    </location>
</feature>
<organism evidence="2 3">
    <name type="scientific">Bambusicola thoracicus</name>
    <name type="common">Chinese bamboo-partridge</name>
    <name type="synonym">Perdix thoracica</name>
    <dbReference type="NCBI Taxonomy" id="9083"/>
    <lineage>
        <taxon>Eukaryota</taxon>
        <taxon>Metazoa</taxon>
        <taxon>Chordata</taxon>
        <taxon>Craniata</taxon>
        <taxon>Vertebrata</taxon>
        <taxon>Euteleostomi</taxon>
        <taxon>Archelosauria</taxon>
        <taxon>Archosauria</taxon>
        <taxon>Dinosauria</taxon>
        <taxon>Saurischia</taxon>
        <taxon>Theropoda</taxon>
        <taxon>Coelurosauria</taxon>
        <taxon>Aves</taxon>
        <taxon>Neognathae</taxon>
        <taxon>Galloanserae</taxon>
        <taxon>Galliformes</taxon>
        <taxon>Phasianidae</taxon>
        <taxon>Perdicinae</taxon>
        <taxon>Bambusicola</taxon>
    </lineage>
</organism>
<keyword evidence="3" id="KW-1185">Reference proteome</keyword>
<name>A0A2P4S7W7_BAMTH</name>
<feature type="compositionally biased region" description="Acidic residues" evidence="1">
    <location>
        <begin position="192"/>
        <end position="202"/>
    </location>
</feature>
<feature type="region of interest" description="Disordered" evidence="1">
    <location>
        <begin position="46"/>
        <end position="237"/>
    </location>
</feature>
<dbReference type="OrthoDB" id="10072641at2759"/>
<dbReference type="Proteomes" id="UP000237246">
    <property type="component" value="Unassembled WGS sequence"/>
</dbReference>
<protein>
    <recommendedName>
        <fullName evidence="4">Zinc finger protein 638</fullName>
    </recommendedName>
</protein>
<evidence type="ECO:0000256" key="1">
    <source>
        <dbReference type="SAM" id="MobiDB-lite"/>
    </source>
</evidence>
<feature type="compositionally biased region" description="Acidic residues" evidence="1">
    <location>
        <begin position="225"/>
        <end position="236"/>
    </location>
</feature>
<feature type="region of interest" description="Disordered" evidence="1">
    <location>
        <begin position="1"/>
        <end position="27"/>
    </location>
</feature>
<feature type="region of interest" description="Disordered" evidence="1">
    <location>
        <begin position="250"/>
        <end position="322"/>
    </location>
</feature>
<accession>A0A2P4S7W7</accession>
<dbReference type="AlphaFoldDB" id="A0A2P4S7W7"/>
<reference evidence="2 3" key="1">
    <citation type="submission" date="2018-01" db="EMBL/GenBank/DDBJ databases">
        <title>Comparison of the Chinese Bamboo Partridge and Red Junglefowl genome sequences highlights the importance of demography in genome evolution.</title>
        <authorList>
            <person name="Tiley G.P."/>
            <person name="Kimball R.T."/>
            <person name="Braun E.L."/>
            <person name="Burleigh J.G."/>
        </authorList>
    </citation>
    <scope>NUCLEOTIDE SEQUENCE [LARGE SCALE GENOMIC DNA]</scope>
    <source>
        <strain evidence="2">RTK389</strain>
        <tissue evidence="2">Blood</tissue>
    </source>
</reference>